<dbReference type="InterPro" id="IPR032466">
    <property type="entry name" value="Metal_Hydrolase"/>
</dbReference>
<dbReference type="PANTHER" id="PTHR43135">
    <property type="entry name" value="ALPHA-D-RIBOSE 1-METHYLPHOSPHONATE 5-TRIPHOSPHATE DIPHOSPHATASE"/>
    <property type="match status" value="1"/>
</dbReference>
<dbReference type="Gene3D" id="2.30.40.10">
    <property type="entry name" value="Urease, subunit C, domain 1"/>
    <property type="match status" value="1"/>
</dbReference>
<dbReference type="Pfam" id="PF01979">
    <property type="entry name" value="Amidohydro_1"/>
    <property type="match status" value="1"/>
</dbReference>
<dbReference type="InterPro" id="IPR011059">
    <property type="entry name" value="Metal-dep_hydrolase_composite"/>
</dbReference>
<dbReference type="PATRIC" id="fig|926566.3.peg.58"/>
<keyword evidence="1" id="KW-0732">Signal</keyword>
<dbReference type="EMBL" id="CP003379">
    <property type="protein sequence ID" value="AFL86412.1"/>
    <property type="molecule type" value="Genomic_DNA"/>
</dbReference>
<feature type="domain" description="Amidohydrolase-related" evidence="2">
    <location>
        <begin position="74"/>
        <end position="444"/>
    </location>
</feature>
<evidence type="ECO:0000259" key="2">
    <source>
        <dbReference type="Pfam" id="PF01979"/>
    </source>
</evidence>
<reference evidence="3 4" key="1">
    <citation type="submission" date="2012-06" db="EMBL/GenBank/DDBJ databases">
        <title>Complete genome of Terriglobus roseus DSM 18391.</title>
        <authorList>
            <consortium name="US DOE Joint Genome Institute (JGI-PGF)"/>
            <person name="Lucas S."/>
            <person name="Copeland A."/>
            <person name="Lapidus A."/>
            <person name="Glavina del Rio T."/>
            <person name="Dalin E."/>
            <person name="Tice H."/>
            <person name="Bruce D."/>
            <person name="Goodwin L."/>
            <person name="Pitluck S."/>
            <person name="Peters L."/>
            <person name="Mikhailova N."/>
            <person name="Munk A.C.C."/>
            <person name="Kyrpides N."/>
            <person name="Mavromatis K."/>
            <person name="Ivanova N."/>
            <person name="Brettin T."/>
            <person name="Detter J.C."/>
            <person name="Han C."/>
            <person name="Larimer F."/>
            <person name="Land M."/>
            <person name="Hauser L."/>
            <person name="Markowitz V."/>
            <person name="Cheng J.-F."/>
            <person name="Hugenholtz P."/>
            <person name="Woyke T."/>
            <person name="Wu D."/>
            <person name="Brambilla E."/>
            <person name="Klenk H.-P."/>
            <person name="Eisen J.A."/>
        </authorList>
    </citation>
    <scope>NUCLEOTIDE SEQUENCE [LARGE SCALE GENOMIC DNA]</scope>
    <source>
        <strain evidence="4">DSM 18391 / NRRL B-41598 / KBS 63</strain>
    </source>
</reference>
<feature type="signal peptide" evidence="1">
    <location>
        <begin position="1"/>
        <end position="20"/>
    </location>
</feature>
<dbReference type="STRING" id="926566.Terro_0060"/>
<gene>
    <name evidence="3" type="ordered locus">Terro_0060</name>
</gene>
<dbReference type="SUPFAM" id="SSF51556">
    <property type="entry name" value="Metallo-dependent hydrolases"/>
    <property type="match status" value="1"/>
</dbReference>
<sequence length="465" mass="50394">MLLRPIHALALLLSALPLSAQTLTFTHVNVIDTVTGNIATDRTVVVNGNRIAKIAPSRKLSHPTGRIIDARGKYLIPGLWDMHTHVYYGKTAAQGTDLILPLFIANGVTGIRDMGSDLDKIVQARNEAAAHRLTAPRLWVSGPMLNGPGETYAGSIATTNATDAVKVVDTLLRHGADFIKIQSDMPRDAYFAAVTETKRLGKTFVGHVPDAVSASESVAAGQLSFEHLIGIFEASSPDEPTYLKSSYAKGTKKPGMFLATYDAAREAAIIRQLADHHVWQCPTLFWESGQWLADEVHYADDPDLAYAPASWTTAWPGFAKTLAHTMDTDPAPVREQFVTHELGIVRRLHAAGVPFLAGTDTPAGIDLIPGASLHRELERFVDAGFTPLQVLQTATLNPAVFLNRRADLGTVEQGKLADLLLLEANPLVDIRNTRKIAAVVADGQFYGTAELASLREQLKTWAAHK</sequence>
<dbReference type="InterPro" id="IPR051781">
    <property type="entry name" value="Metallo-dep_Hydrolase"/>
</dbReference>
<keyword evidence="3" id="KW-0378">Hydrolase</keyword>
<organism evidence="3 4">
    <name type="scientific">Terriglobus roseus (strain DSM 18391 / NRRL B-41598 / KBS 63)</name>
    <dbReference type="NCBI Taxonomy" id="926566"/>
    <lineage>
        <taxon>Bacteria</taxon>
        <taxon>Pseudomonadati</taxon>
        <taxon>Acidobacteriota</taxon>
        <taxon>Terriglobia</taxon>
        <taxon>Terriglobales</taxon>
        <taxon>Acidobacteriaceae</taxon>
        <taxon>Terriglobus</taxon>
    </lineage>
</organism>
<dbReference type="Proteomes" id="UP000006056">
    <property type="component" value="Chromosome"/>
</dbReference>
<accession>I3ZAZ4</accession>
<feature type="chain" id="PRO_5003683588" evidence="1">
    <location>
        <begin position="21"/>
        <end position="465"/>
    </location>
</feature>
<dbReference type="OrthoDB" id="9797498at2"/>
<dbReference type="PANTHER" id="PTHR43135:SF3">
    <property type="entry name" value="ALPHA-D-RIBOSE 1-METHYLPHOSPHONATE 5-TRIPHOSPHATE DIPHOSPHATASE"/>
    <property type="match status" value="1"/>
</dbReference>
<evidence type="ECO:0000313" key="3">
    <source>
        <dbReference type="EMBL" id="AFL86412.1"/>
    </source>
</evidence>
<evidence type="ECO:0000313" key="4">
    <source>
        <dbReference type="Proteomes" id="UP000006056"/>
    </source>
</evidence>
<dbReference type="HOGENOM" id="CLU_023620_4_1_0"/>
<dbReference type="SUPFAM" id="SSF51338">
    <property type="entry name" value="Composite domain of metallo-dependent hydrolases"/>
    <property type="match status" value="1"/>
</dbReference>
<dbReference type="KEGG" id="trs:Terro_0060"/>
<protein>
    <submittedName>
        <fullName evidence="3">Amidohydrolase, imidazolonepropionase</fullName>
    </submittedName>
</protein>
<dbReference type="eggNOG" id="COG1228">
    <property type="taxonomic scope" value="Bacteria"/>
</dbReference>
<evidence type="ECO:0000256" key="1">
    <source>
        <dbReference type="SAM" id="SignalP"/>
    </source>
</evidence>
<keyword evidence="4" id="KW-1185">Reference proteome</keyword>
<dbReference type="InterPro" id="IPR006680">
    <property type="entry name" value="Amidohydro-rel"/>
</dbReference>
<dbReference type="AlphaFoldDB" id="I3ZAZ4"/>
<dbReference type="GO" id="GO:0016810">
    <property type="term" value="F:hydrolase activity, acting on carbon-nitrogen (but not peptide) bonds"/>
    <property type="evidence" value="ECO:0007669"/>
    <property type="project" value="InterPro"/>
</dbReference>
<proteinExistence type="predicted"/>
<dbReference type="Gene3D" id="3.20.20.140">
    <property type="entry name" value="Metal-dependent hydrolases"/>
    <property type="match status" value="1"/>
</dbReference>
<dbReference type="RefSeq" id="WP_014783981.1">
    <property type="nucleotide sequence ID" value="NC_018014.1"/>
</dbReference>
<name>I3ZAZ4_TERRK</name>